<sequence>MENDASSAVASPETDLPEAVWDAIEERAAFCAGIVPPEYLDTWARLNQQKPLRVSDEEWSGALDDGGRFFDAWGALAAEWGWTVAELFDVPRQGERGGLLWLIEGAKVEAFGPDHASLDDGRLFDRETIGGEKP</sequence>
<gene>
    <name evidence="1" type="ORF">CCR94_22015</name>
</gene>
<keyword evidence="2" id="KW-1185">Reference proteome</keyword>
<name>A0A2S6MW99_9HYPH</name>
<organism evidence="1 2">
    <name type="scientific">Rhodoblastus sphagnicola</name>
    <dbReference type="NCBI Taxonomy" id="333368"/>
    <lineage>
        <taxon>Bacteria</taxon>
        <taxon>Pseudomonadati</taxon>
        <taxon>Pseudomonadota</taxon>
        <taxon>Alphaproteobacteria</taxon>
        <taxon>Hyphomicrobiales</taxon>
        <taxon>Rhodoblastaceae</taxon>
        <taxon>Rhodoblastus</taxon>
    </lineage>
</organism>
<evidence type="ECO:0000313" key="2">
    <source>
        <dbReference type="Proteomes" id="UP000239089"/>
    </source>
</evidence>
<accession>A0A2S6MW99</accession>
<proteinExistence type="predicted"/>
<dbReference type="EMBL" id="NHSJ01000133">
    <property type="protein sequence ID" value="PPQ26643.1"/>
    <property type="molecule type" value="Genomic_DNA"/>
</dbReference>
<dbReference type="AlphaFoldDB" id="A0A2S6MW99"/>
<evidence type="ECO:0000313" key="1">
    <source>
        <dbReference type="EMBL" id="PPQ26643.1"/>
    </source>
</evidence>
<dbReference type="Proteomes" id="UP000239089">
    <property type="component" value="Unassembled WGS sequence"/>
</dbReference>
<protein>
    <submittedName>
        <fullName evidence="1">Uncharacterized protein</fullName>
    </submittedName>
</protein>
<reference evidence="1 2" key="1">
    <citation type="journal article" date="2018" name="Arch. Microbiol.">
        <title>New insights into the metabolic potential of the phototrophic purple bacterium Rhodopila globiformis DSM 161(T) from its draft genome sequence and evidence for a vanadium-dependent nitrogenase.</title>
        <authorList>
            <person name="Imhoff J.F."/>
            <person name="Rahn T."/>
            <person name="Kunzel S."/>
            <person name="Neulinger S.C."/>
        </authorList>
    </citation>
    <scope>NUCLEOTIDE SEQUENCE [LARGE SCALE GENOMIC DNA]</scope>
    <source>
        <strain evidence="1 2">DSM 16996</strain>
    </source>
</reference>
<comment type="caution">
    <text evidence="1">The sequence shown here is derived from an EMBL/GenBank/DDBJ whole genome shotgun (WGS) entry which is preliminary data.</text>
</comment>